<proteinExistence type="predicted"/>
<name>A0A072UB24_MEDTR</name>
<dbReference type="EMBL" id="CM001222">
    <property type="protein sequence ID" value="KEH26979.1"/>
    <property type="molecule type" value="Genomic_DNA"/>
</dbReference>
<feature type="non-terminal residue" evidence="1">
    <location>
        <position position="1"/>
    </location>
</feature>
<organism evidence="1 3">
    <name type="scientific">Medicago truncatula</name>
    <name type="common">Barrel medic</name>
    <name type="synonym">Medicago tribuloides</name>
    <dbReference type="NCBI Taxonomy" id="3880"/>
    <lineage>
        <taxon>Eukaryota</taxon>
        <taxon>Viridiplantae</taxon>
        <taxon>Streptophyta</taxon>
        <taxon>Embryophyta</taxon>
        <taxon>Tracheophyta</taxon>
        <taxon>Spermatophyta</taxon>
        <taxon>Magnoliopsida</taxon>
        <taxon>eudicotyledons</taxon>
        <taxon>Gunneridae</taxon>
        <taxon>Pentapetalae</taxon>
        <taxon>rosids</taxon>
        <taxon>fabids</taxon>
        <taxon>Fabales</taxon>
        <taxon>Fabaceae</taxon>
        <taxon>Papilionoideae</taxon>
        <taxon>50 kb inversion clade</taxon>
        <taxon>NPAAA clade</taxon>
        <taxon>Hologalegina</taxon>
        <taxon>IRL clade</taxon>
        <taxon>Trifolieae</taxon>
        <taxon>Medicago</taxon>
    </lineage>
</organism>
<dbReference type="AlphaFoldDB" id="A0A072UB24"/>
<accession>A0A072UB24</accession>
<reference evidence="1 3" key="1">
    <citation type="journal article" date="2011" name="Nature">
        <title>The Medicago genome provides insight into the evolution of rhizobial symbioses.</title>
        <authorList>
            <person name="Young N.D."/>
            <person name="Debelle F."/>
            <person name="Oldroyd G.E."/>
            <person name="Geurts R."/>
            <person name="Cannon S.B."/>
            <person name="Udvardi M.K."/>
            <person name="Benedito V.A."/>
            <person name="Mayer K.F."/>
            <person name="Gouzy J."/>
            <person name="Schoof H."/>
            <person name="Van de Peer Y."/>
            <person name="Proost S."/>
            <person name="Cook D.R."/>
            <person name="Meyers B.C."/>
            <person name="Spannagl M."/>
            <person name="Cheung F."/>
            <person name="De Mita S."/>
            <person name="Krishnakumar V."/>
            <person name="Gundlach H."/>
            <person name="Zhou S."/>
            <person name="Mudge J."/>
            <person name="Bharti A.K."/>
            <person name="Murray J.D."/>
            <person name="Naoumkina M.A."/>
            <person name="Rosen B."/>
            <person name="Silverstein K.A."/>
            <person name="Tang H."/>
            <person name="Rombauts S."/>
            <person name="Zhao P.X."/>
            <person name="Zhou P."/>
            <person name="Barbe V."/>
            <person name="Bardou P."/>
            <person name="Bechner M."/>
            <person name="Bellec A."/>
            <person name="Berger A."/>
            <person name="Berges H."/>
            <person name="Bidwell S."/>
            <person name="Bisseling T."/>
            <person name="Choisne N."/>
            <person name="Couloux A."/>
            <person name="Denny R."/>
            <person name="Deshpande S."/>
            <person name="Dai X."/>
            <person name="Doyle J.J."/>
            <person name="Dudez A.M."/>
            <person name="Farmer A.D."/>
            <person name="Fouteau S."/>
            <person name="Franken C."/>
            <person name="Gibelin C."/>
            <person name="Gish J."/>
            <person name="Goldstein S."/>
            <person name="Gonzalez A.J."/>
            <person name="Green P.J."/>
            <person name="Hallab A."/>
            <person name="Hartog M."/>
            <person name="Hua A."/>
            <person name="Humphray S.J."/>
            <person name="Jeong D.H."/>
            <person name="Jing Y."/>
            <person name="Jocker A."/>
            <person name="Kenton S.M."/>
            <person name="Kim D.J."/>
            <person name="Klee K."/>
            <person name="Lai H."/>
            <person name="Lang C."/>
            <person name="Lin S."/>
            <person name="Macmil S.L."/>
            <person name="Magdelenat G."/>
            <person name="Matthews L."/>
            <person name="McCorrison J."/>
            <person name="Monaghan E.L."/>
            <person name="Mun J.H."/>
            <person name="Najar F.Z."/>
            <person name="Nicholson C."/>
            <person name="Noirot C."/>
            <person name="O'Bleness M."/>
            <person name="Paule C.R."/>
            <person name="Poulain J."/>
            <person name="Prion F."/>
            <person name="Qin B."/>
            <person name="Qu C."/>
            <person name="Retzel E.F."/>
            <person name="Riddle C."/>
            <person name="Sallet E."/>
            <person name="Samain S."/>
            <person name="Samson N."/>
            <person name="Sanders I."/>
            <person name="Saurat O."/>
            <person name="Scarpelli C."/>
            <person name="Schiex T."/>
            <person name="Segurens B."/>
            <person name="Severin A.J."/>
            <person name="Sherrier D.J."/>
            <person name="Shi R."/>
            <person name="Sims S."/>
            <person name="Singer S.R."/>
            <person name="Sinharoy S."/>
            <person name="Sterck L."/>
            <person name="Viollet A."/>
            <person name="Wang B.B."/>
            <person name="Wang K."/>
            <person name="Wang M."/>
            <person name="Wang X."/>
            <person name="Warfsmann J."/>
            <person name="Weissenbach J."/>
            <person name="White D.D."/>
            <person name="White J.D."/>
            <person name="Wiley G.B."/>
            <person name="Wincker P."/>
            <person name="Xing Y."/>
            <person name="Yang L."/>
            <person name="Yao Z."/>
            <person name="Ying F."/>
            <person name="Zhai J."/>
            <person name="Zhou L."/>
            <person name="Zuber A."/>
            <person name="Denarie J."/>
            <person name="Dixon R.A."/>
            <person name="May G.D."/>
            <person name="Schwartz D.C."/>
            <person name="Rogers J."/>
            <person name="Quetier F."/>
            <person name="Town C.D."/>
            <person name="Roe B.A."/>
        </authorList>
    </citation>
    <scope>NUCLEOTIDE SEQUENCE [LARGE SCALE GENOMIC DNA]</scope>
    <source>
        <strain evidence="1">A17</strain>
        <strain evidence="2 3">cv. Jemalong A17</strain>
    </source>
</reference>
<reference evidence="1 3" key="2">
    <citation type="journal article" date="2014" name="BMC Genomics">
        <title>An improved genome release (version Mt4.0) for the model legume Medicago truncatula.</title>
        <authorList>
            <person name="Tang H."/>
            <person name="Krishnakumar V."/>
            <person name="Bidwell S."/>
            <person name="Rosen B."/>
            <person name="Chan A."/>
            <person name="Zhou S."/>
            <person name="Gentzbittel L."/>
            <person name="Childs K.L."/>
            <person name="Yandell M."/>
            <person name="Gundlach H."/>
            <person name="Mayer K.F."/>
            <person name="Schwartz D.C."/>
            <person name="Town C.D."/>
        </authorList>
    </citation>
    <scope>GENOME REANNOTATION</scope>
    <source>
        <strain evidence="1">A17</strain>
        <strain evidence="2 3">cv. Jemalong A17</strain>
    </source>
</reference>
<dbReference type="HOGENOM" id="CLU_2203739_0_0_1"/>
<evidence type="ECO:0000313" key="2">
    <source>
        <dbReference type="EnsemblPlants" id="KEH26979"/>
    </source>
</evidence>
<gene>
    <name evidence="1" type="ordered locus">MTR_6g082710</name>
</gene>
<reference evidence="2" key="3">
    <citation type="submission" date="2015-04" db="UniProtKB">
        <authorList>
            <consortium name="EnsemblPlants"/>
        </authorList>
    </citation>
    <scope>IDENTIFICATION</scope>
    <source>
        <strain evidence="2">cv. Jemalong A17</strain>
    </source>
</reference>
<protein>
    <submittedName>
        <fullName evidence="1 2">Uncharacterized protein</fullName>
    </submittedName>
</protein>
<evidence type="ECO:0000313" key="3">
    <source>
        <dbReference type="Proteomes" id="UP000002051"/>
    </source>
</evidence>
<sequence>YTLIFFYLSTFASSCDLPSFATNTSSSSIPSFPSGDNLSQLFKIFCFTRFFHYRERSLLVAITDLQYFGRMLGLIVTLLFILVNPHKKLAPISFDPKKFPFLFKTTQL</sequence>
<dbReference type="Proteomes" id="UP000002051">
    <property type="component" value="Chromosome 6"/>
</dbReference>
<evidence type="ECO:0000313" key="1">
    <source>
        <dbReference type="EMBL" id="KEH26979.1"/>
    </source>
</evidence>
<dbReference type="EnsemblPlants" id="KEH26979">
    <property type="protein sequence ID" value="KEH26979"/>
    <property type="gene ID" value="MTR_6g082710"/>
</dbReference>
<keyword evidence="3" id="KW-1185">Reference proteome</keyword>